<dbReference type="AlphaFoldDB" id="A0A0G4F802"/>
<keyword evidence="6 8" id="KW-0472">Membrane</keyword>
<dbReference type="InterPro" id="IPR036259">
    <property type="entry name" value="MFS_trans_sf"/>
</dbReference>
<dbReference type="EMBL" id="CDMZ01000190">
    <property type="protein sequence ID" value="CEM08814.1"/>
    <property type="molecule type" value="Genomic_DNA"/>
</dbReference>
<reference evidence="9" key="1">
    <citation type="submission" date="2014-11" db="EMBL/GenBank/DDBJ databases">
        <authorList>
            <person name="Otto D Thomas"/>
            <person name="Naeem Raeece"/>
        </authorList>
    </citation>
    <scope>NUCLEOTIDE SEQUENCE</scope>
</reference>
<dbReference type="PANTHER" id="PTHR10981:SF0">
    <property type="entry name" value="BATTENIN"/>
    <property type="match status" value="1"/>
</dbReference>
<feature type="compositionally biased region" description="Basic and acidic residues" evidence="7">
    <location>
        <begin position="417"/>
        <end position="429"/>
    </location>
</feature>
<evidence type="ECO:0000256" key="7">
    <source>
        <dbReference type="SAM" id="MobiDB-lite"/>
    </source>
</evidence>
<dbReference type="SUPFAM" id="SSF103473">
    <property type="entry name" value="MFS general substrate transporter"/>
    <property type="match status" value="1"/>
</dbReference>
<feature type="compositionally biased region" description="Low complexity" evidence="7">
    <location>
        <begin position="438"/>
        <end position="462"/>
    </location>
</feature>
<protein>
    <submittedName>
        <fullName evidence="9">Uncharacterized protein</fullName>
    </submittedName>
</protein>
<dbReference type="Pfam" id="PF02487">
    <property type="entry name" value="CLN3"/>
    <property type="match status" value="1"/>
</dbReference>
<evidence type="ECO:0000256" key="2">
    <source>
        <dbReference type="ARBA" id="ARBA00007467"/>
    </source>
</evidence>
<feature type="transmembrane region" description="Helical" evidence="8">
    <location>
        <begin position="12"/>
        <end position="33"/>
    </location>
</feature>
<feature type="transmembrane region" description="Helical" evidence="8">
    <location>
        <begin position="212"/>
        <end position="230"/>
    </location>
</feature>
<feature type="transmembrane region" description="Helical" evidence="8">
    <location>
        <begin position="45"/>
        <end position="64"/>
    </location>
</feature>
<dbReference type="GO" id="GO:0012505">
    <property type="term" value="C:endomembrane system"/>
    <property type="evidence" value="ECO:0007669"/>
    <property type="project" value="UniProtKB-SubCell"/>
</dbReference>
<comment type="similarity">
    <text evidence="2">Belongs to the battenin family.</text>
</comment>
<gene>
    <name evidence="9" type="ORF">Cvel_15699</name>
</gene>
<keyword evidence="3" id="KW-0813">Transport</keyword>
<evidence type="ECO:0000256" key="1">
    <source>
        <dbReference type="ARBA" id="ARBA00004127"/>
    </source>
</evidence>
<dbReference type="GO" id="GO:0005773">
    <property type="term" value="C:vacuole"/>
    <property type="evidence" value="ECO:0007669"/>
    <property type="project" value="UniProtKB-ARBA"/>
</dbReference>
<name>A0A0G4F802_9ALVE</name>
<dbReference type="PANTHER" id="PTHR10981">
    <property type="entry name" value="BATTENIN"/>
    <property type="match status" value="1"/>
</dbReference>
<evidence type="ECO:0000256" key="4">
    <source>
        <dbReference type="ARBA" id="ARBA00022692"/>
    </source>
</evidence>
<evidence type="ECO:0000256" key="3">
    <source>
        <dbReference type="ARBA" id="ARBA00022448"/>
    </source>
</evidence>
<feature type="transmembrane region" description="Helical" evidence="8">
    <location>
        <begin position="273"/>
        <end position="297"/>
    </location>
</feature>
<accession>A0A0G4F802</accession>
<feature type="transmembrane region" description="Helical" evidence="8">
    <location>
        <begin position="242"/>
        <end position="261"/>
    </location>
</feature>
<feature type="region of interest" description="Disordered" evidence="7">
    <location>
        <begin position="97"/>
        <end position="158"/>
    </location>
</feature>
<proteinExistence type="inferred from homology"/>
<feature type="transmembrane region" description="Helical" evidence="8">
    <location>
        <begin position="168"/>
        <end position="192"/>
    </location>
</feature>
<feature type="region of interest" description="Disordered" evidence="7">
    <location>
        <begin position="413"/>
        <end position="522"/>
    </location>
</feature>
<dbReference type="InterPro" id="IPR003492">
    <property type="entry name" value="Battenin_disease_Cln3"/>
</dbReference>
<evidence type="ECO:0000256" key="6">
    <source>
        <dbReference type="ARBA" id="ARBA00023136"/>
    </source>
</evidence>
<evidence type="ECO:0000256" key="8">
    <source>
        <dbReference type="SAM" id="Phobius"/>
    </source>
</evidence>
<dbReference type="GO" id="GO:0051453">
    <property type="term" value="P:regulation of intracellular pH"/>
    <property type="evidence" value="ECO:0007669"/>
    <property type="project" value="TreeGrafter"/>
</dbReference>
<feature type="compositionally biased region" description="Low complexity" evidence="7">
    <location>
        <begin position="470"/>
        <end position="479"/>
    </location>
</feature>
<comment type="subcellular location">
    <subcellularLocation>
        <location evidence="1">Endomembrane system</location>
        <topology evidence="1">Multi-pass membrane protein</topology>
    </subcellularLocation>
</comment>
<dbReference type="GO" id="GO:0016020">
    <property type="term" value="C:membrane"/>
    <property type="evidence" value="ECO:0007669"/>
    <property type="project" value="InterPro"/>
</dbReference>
<evidence type="ECO:0000313" key="9">
    <source>
        <dbReference type="EMBL" id="CEM08814.1"/>
    </source>
</evidence>
<feature type="compositionally biased region" description="Basic and acidic residues" evidence="7">
    <location>
        <begin position="503"/>
        <end position="522"/>
    </location>
</feature>
<evidence type="ECO:0000256" key="5">
    <source>
        <dbReference type="ARBA" id="ARBA00022989"/>
    </source>
</evidence>
<keyword evidence="4 8" id="KW-0812">Transmembrane</keyword>
<dbReference type="VEuPathDB" id="CryptoDB:Cvel_15699"/>
<keyword evidence="5 8" id="KW-1133">Transmembrane helix</keyword>
<organism evidence="9">
    <name type="scientific">Chromera velia CCMP2878</name>
    <dbReference type="NCBI Taxonomy" id="1169474"/>
    <lineage>
        <taxon>Eukaryota</taxon>
        <taxon>Sar</taxon>
        <taxon>Alveolata</taxon>
        <taxon>Colpodellida</taxon>
        <taxon>Chromeraceae</taxon>
        <taxon>Chromera</taxon>
    </lineage>
</organism>
<sequence>MLAYSAHFDGESVIPAWASGTGFSGLIGFAAMIACTEAGFDHRVVLLFALIIPVGFALVFFCILDPSRRRKALNDEAKRQPGGAEVLEVKEKGTDQSYTLPKEEMTTEEAETVSGGGLQSQRAGIATTAATTARSVEKTEVEGGGLKPNERCKSTEDGEGPLSFSRKVALFFSLWPWIFPYFLTFFAKYASMDGPWAAMGFPVTEERARKEFYLWALLCFQVGVVIARTFGNSLHWTPFRVWMIPLCQVGLLIGYVAIAGTPPVMTSDGALGWVLLVPAFLTGVLGGLIYIGIYLLVIHGCINKHPSPHSGDGGAEICPVQRRKSVALLPTERHLLSTNFNLYLLNPAEEFREVTLNIPASDGDFSLKIKRVKEVTAGAPGDGDDVRNLLQTVVNQAAREAGLLEFEGGTKGGRFAVLDRKPPRTEERGQPAAERYPVSENPSASSSSSTKQQQPEEISDPGIPSPPSSVSPGALASVPESRRSDVTFPDSGKRMQSTSPSRRASERGRKAGREKNCKIARR</sequence>